<organism evidence="19">
    <name type="scientific">Brugia pahangi</name>
    <name type="common">Filarial nematode worm</name>
    <dbReference type="NCBI Taxonomy" id="6280"/>
    <lineage>
        <taxon>Eukaryota</taxon>
        <taxon>Metazoa</taxon>
        <taxon>Ecdysozoa</taxon>
        <taxon>Nematoda</taxon>
        <taxon>Chromadorea</taxon>
        <taxon>Rhabditida</taxon>
        <taxon>Spirurina</taxon>
        <taxon>Spiruromorpha</taxon>
        <taxon>Filarioidea</taxon>
        <taxon>Onchocercidae</taxon>
        <taxon>Brugia</taxon>
    </lineage>
</organism>
<dbReference type="SUPFAM" id="SSF53271">
    <property type="entry name" value="PRTase-like"/>
    <property type="match status" value="1"/>
</dbReference>
<dbReference type="HAMAP" id="MF_01208">
    <property type="entry name" value="PyrE"/>
    <property type="match status" value="1"/>
</dbReference>
<evidence type="ECO:0000256" key="3">
    <source>
        <dbReference type="ARBA" id="ARBA00006221"/>
    </source>
</evidence>
<keyword evidence="9" id="KW-0808">Transferase</keyword>
<evidence type="ECO:0000313" key="17">
    <source>
        <dbReference type="EMBL" id="VDN91930.1"/>
    </source>
</evidence>
<name>A0A0N4TQB6_BRUPA</name>
<reference evidence="17 18" key="2">
    <citation type="submission" date="2018-11" db="EMBL/GenBank/DDBJ databases">
        <authorList>
            <consortium name="Pathogen Informatics"/>
        </authorList>
    </citation>
    <scope>NUCLEOTIDE SEQUENCE [LARGE SCALE GENOMIC DNA]</scope>
</reference>
<dbReference type="InterPro" id="IPR014732">
    <property type="entry name" value="OMPdecase"/>
</dbReference>
<reference evidence="19" key="1">
    <citation type="submission" date="2017-02" db="UniProtKB">
        <authorList>
            <consortium name="WormBaseParasite"/>
        </authorList>
    </citation>
    <scope>IDENTIFICATION</scope>
</reference>
<evidence type="ECO:0000256" key="11">
    <source>
        <dbReference type="ARBA" id="ARBA00022975"/>
    </source>
</evidence>
<evidence type="ECO:0000256" key="10">
    <source>
        <dbReference type="ARBA" id="ARBA00022793"/>
    </source>
</evidence>
<comment type="similarity">
    <text evidence="3">In the N-terminal section; belongs to the purine/pyrimidine phosphoribosyltransferase family.</text>
</comment>
<sequence>MSGAGDMINERLLLKELNSTGVFKLGNYTLQSGQSSPIYIDLRLLFTSPSVFSLTANCMCNMIEAKNLKYDYIVGVPYAALPLSTIIADRLEKPMLLRRKEIKSYGMRKIIEGNYERGKRALIIEDVVVSGKSILETVLALRSEGLVCEDAICVLDREQGGPENIQEEGITLHSILGMNKVLDFLIDIGTITKKMKENILYQLTLPPQSIEKVQYNDDWSLTSRKNSTPNTLNKKLLEIMNKKKTCLCIAIDITKCEEIIQVIEKTAGYICAVKLHADVIEDFSDAFVQKLTSMANNLDFIIFEDRKLADTGYTTNLQLTKGPFKIASWAQIVTVHVLSGQPVLNVVRKVYHSTTKYFLQIVNQPETKLTGCLLVIEMSSGSFTKSKQYLNVLDFICFSDALELAKNNRDIVSGFICQKRCANIPGFLYWTAGVHMDAVSDGVGQNWRTIENAIGIDGNDIVIVGRAITDAADINTQVRRYRDAAWESFINRQQNH</sequence>
<keyword evidence="11" id="KW-0665">Pyrimidine biosynthesis</keyword>
<dbReference type="STRING" id="6280.A0A0N4TQB6"/>
<dbReference type="GO" id="GO:0044205">
    <property type="term" value="P:'de novo' UMP biosynthetic process"/>
    <property type="evidence" value="ECO:0007669"/>
    <property type="project" value="UniProtKB-UniPathway"/>
</dbReference>
<feature type="binding site" evidence="15">
    <location>
        <position position="274"/>
    </location>
    <ligand>
        <name>substrate</name>
    </ligand>
</feature>
<dbReference type="EC" id="4.1.1.23" evidence="6"/>
<evidence type="ECO:0000256" key="4">
    <source>
        <dbReference type="ARBA" id="ARBA00009769"/>
    </source>
</evidence>
<gene>
    <name evidence="17" type="ORF">BPAG_LOCUS10744</name>
</gene>
<accession>A0A0N4TQB6</accession>
<keyword evidence="18" id="KW-1185">Reference proteome</keyword>
<dbReference type="PANTHER" id="PTHR19278:SF9">
    <property type="entry name" value="URIDINE 5'-MONOPHOSPHATE SYNTHASE"/>
    <property type="match status" value="1"/>
</dbReference>
<evidence type="ECO:0000313" key="19">
    <source>
        <dbReference type="WBParaSite" id="BPAG_0001078201-mRNA-1"/>
    </source>
</evidence>
<dbReference type="InterPro" id="IPR000836">
    <property type="entry name" value="PRTase_dom"/>
</dbReference>
<dbReference type="Pfam" id="PF00215">
    <property type="entry name" value="OMPdecase"/>
    <property type="match status" value="1"/>
</dbReference>
<dbReference type="UniPathway" id="UPA00070">
    <property type="reaction ID" value="UER00119"/>
</dbReference>
<evidence type="ECO:0000256" key="12">
    <source>
        <dbReference type="ARBA" id="ARBA00023239"/>
    </source>
</evidence>
<dbReference type="InterPro" id="IPR013785">
    <property type="entry name" value="Aldolase_TIM"/>
</dbReference>
<evidence type="ECO:0000256" key="9">
    <source>
        <dbReference type="ARBA" id="ARBA00022679"/>
    </source>
</evidence>
<feature type="binding site" evidence="15">
    <location>
        <position position="445"/>
    </location>
    <ligand>
        <name>substrate</name>
    </ligand>
</feature>
<dbReference type="InterPro" id="IPR011060">
    <property type="entry name" value="RibuloseP-bd_barrel"/>
</dbReference>
<dbReference type="InterPro" id="IPR004467">
    <property type="entry name" value="Or_phspho_trans_dom"/>
</dbReference>
<dbReference type="Gene3D" id="3.20.20.70">
    <property type="entry name" value="Aldolase class I"/>
    <property type="match status" value="1"/>
</dbReference>
<feature type="active site" description="For OMPdecase activity" evidence="14">
    <location>
        <position position="307"/>
    </location>
</feature>
<dbReference type="EMBL" id="UZAD01013198">
    <property type="protein sequence ID" value="VDN91930.1"/>
    <property type="molecule type" value="Genomic_DNA"/>
</dbReference>
<keyword evidence="8" id="KW-0328">Glycosyltransferase</keyword>
<dbReference type="InterPro" id="IPR001754">
    <property type="entry name" value="OMPdeCOase_dom"/>
</dbReference>
<dbReference type="InterPro" id="IPR029057">
    <property type="entry name" value="PRTase-like"/>
</dbReference>
<feature type="active site" description="For OMPdecase activity" evidence="14">
    <location>
        <position position="305"/>
    </location>
</feature>
<dbReference type="CDD" id="cd04725">
    <property type="entry name" value="OMP_decarboxylase_like"/>
    <property type="match status" value="1"/>
</dbReference>
<dbReference type="AlphaFoldDB" id="A0A0N4TQB6"/>
<keyword evidence="10" id="KW-0210">Decarboxylase</keyword>
<dbReference type="EC" id="2.4.2.10" evidence="5"/>
<dbReference type="Proteomes" id="UP000278627">
    <property type="component" value="Unassembled WGS sequence"/>
</dbReference>
<dbReference type="Gene3D" id="3.40.50.2020">
    <property type="match status" value="1"/>
</dbReference>
<evidence type="ECO:0000256" key="5">
    <source>
        <dbReference type="ARBA" id="ARBA00011971"/>
    </source>
</evidence>
<keyword evidence="12" id="KW-0456">Lyase</keyword>
<evidence type="ECO:0000256" key="7">
    <source>
        <dbReference type="ARBA" id="ARBA00015047"/>
    </source>
</evidence>
<feature type="binding site" evidence="15">
    <location>
        <position position="379"/>
    </location>
    <ligand>
        <name>substrate</name>
    </ligand>
</feature>
<feature type="binding site" evidence="15">
    <location>
        <position position="252"/>
    </location>
    <ligand>
        <name>substrate</name>
    </ligand>
</feature>
<feature type="domain" description="Orotidine 5'-phosphate decarboxylase" evidence="16">
    <location>
        <begin position="246"/>
        <end position="481"/>
    </location>
</feature>
<dbReference type="SMART" id="SM00934">
    <property type="entry name" value="OMPdecase"/>
    <property type="match status" value="1"/>
</dbReference>
<dbReference type="WBParaSite" id="BPAG_0001078201-mRNA-1">
    <property type="protein sequence ID" value="BPAG_0001078201-mRNA-1"/>
    <property type="gene ID" value="BPAG_0001078201"/>
</dbReference>
<evidence type="ECO:0000256" key="8">
    <source>
        <dbReference type="ARBA" id="ARBA00022676"/>
    </source>
</evidence>
<dbReference type="SUPFAM" id="SSF51366">
    <property type="entry name" value="Ribulose-phoshate binding barrel"/>
    <property type="match status" value="1"/>
</dbReference>
<dbReference type="NCBIfam" id="TIGR00336">
    <property type="entry name" value="pyrE"/>
    <property type="match status" value="1"/>
</dbReference>
<evidence type="ECO:0000256" key="1">
    <source>
        <dbReference type="ARBA" id="ARBA00004861"/>
    </source>
</evidence>
<dbReference type="GO" id="GO:0004588">
    <property type="term" value="F:orotate phosphoribosyltransferase activity"/>
    <property type="evidence" value="ECO:0007669"/>
    <property type="project" value="UniProtKB-EC"/>
</dbReference>
<evidence type="ECO:0000256" key="2">
    <source>
        <dbReference type="ARBA" id="ARBA00004889"/>
    </source>
</evidence>
<dbReference type="GO" id="GO:0006207">
    <property type="term" value="P:'de novo' pyrimidine nucleobase biosynthetic process"/>
    <property type="evidence" value="ECO:0007669"/>
    <property type="project" value="InterPro"/>
</dbReference>
<protein>
    <recommendedName>
        <fullName evidence="7">Uridine 5'-monophosphate synthase</fullName>
        <ecNumber evidence="5">2.4.2.10</ecNumber>
        <ecNumber evidence="6">4.1.1.23</ecNumber>
    </recommendedName>
</protein>
<evidence type="ECO:0000256" key="6">
    <source>
        <dbReference type="ARBA" id="ARBA00012321"/>
    </source>
</evidence>
<dbReference type="GO" id="GO:0004590">
    <property type="term" value="F:orotidine-5'-phosphate decarboxylase activity"/>
    <property type="evidence" value="ECO:0007669"/>
    <property type="project" value="UniProtKB-EC"/>
</dbReference>
<dbReference type="PANTHER" id="PTHR19278">
    <property type="entry name" value="OROTATE PHOSPHORIBOSYLTRANSFERASE"/>
    <property type="match status" value="1"/>
</dbReference>
<feature type="binding site" evidence="15">
    <location>
        <position position="466"/>
    </location>
    <ligand>
        <name>substrate</name>
    </ligand>
</feature>
<evidence type="ECO:0000259" key="16">
    <source>
        <dbReference type="SMART" id="SM00934"/>
    </source>
</evidence>
<feature type="binding site" evidence="15">
    <location>
        <position position="465"/>
    </location>
    <ligand>
        <name>substrate</name>
    </ligand>
</feature>
<dbReference type="CDD" id="cd06223">
    <property type="entry name" value="PRTases_typeI"/>
    <property type="match status" value="1"/>
</dbReference>
<dbReference type="Pfam" id="PF00156">
    <property type="entry name" value="Pribosyltran"/>
    <property type="match status" value="1"/>
</dbReference>
<comment type="pathway">
    <text evidence="2">Pyrimidine metabolism; UMP biosynthesis via de novo pathway; UMP from orotate: step 1/2.</text>
</comment>
<feature type="active site" description="For OMPdecase activity" evidence="14">
    <location>
        <position position="310"/>
    </location>
</feature>
<evidence type="ECO:0000256" key="15">
    <source>
        <dbReference type="PIRSR" id="PIRSR614732-2"/>
    </source>
</evidence>
<keyword evidence="13" id="KW-0511">Multifunctional enzyme</keyword>
<proteinExistence type="inferred from homology"/>
<dbReference type="InterPro" id="IPR023031">
    <property type="entry name" value="OPRT"/>
</dbReference>
<comment type="pathway">
    <text evidence="1">Pyrimidine metabolism; UMP biosynthesis via de novo pathway; UMP from orotate: step 2/2.</text>
</comment>
<evidence type="ECO:0000256" key="13">
    <source>
        <dbReference type="ARBA" id="ARBA00023268"/>
    </source>
</evidence>
<dbReference type="NCBIfam" id="TIGR01740">
    <property type="entry name" value="pyrF"/>
    <property type="match status" value="1"/>
</dbReference>
<comment type="similarity">
    <text evidence="4">In the C-terminal section; belongs to the OMP decarboxylase family.</text>
</comment>
<evidence type="ECO:0000313" key="18">
    <source>
        <dbReference type="Proteomes" id="UP000278627"/>
    </source>
</evidence>
<evidence type="ECO:0000256" key="14">
    <source>
        <dbReference type="PIRSR" id="PIRSR614732-1"/>
    </source>
</evidence>